<dbReference type="GO" id="GO:0003676">
    <property type="term" value="F:nucleic acid binding"/>
    <property type="evidence" value="ECO:0007669"/>
    <property type="project" value="InterPro"/>
</dbReference>
<dbReference type="Proteomes" id="UP001465755">
    <property type="component" value="Unassembled WGS sequence"/>
</dbReference>
<evidence type="ECO:0000259" key="4">
    <source>
        <dbReference type="Pfam" id="PF08797"/>
    </source>
</evidence>
<feature type="domain" description="HIRAN" evidence="4">
    <location>
        <begin position="123"/>
        <end position="175"/>
    </location>
</feature>
<dbReference type="Gene3D" id="3.30.70.2330">
    <property type="match status" value="1"/>
</dbReference>
<name>A0AAW1P9B0_9CHLO</name>
<proteinExistence type="predicted"/>
<dbReference type="GO" id="GO:0008270">
    <property type="term" value="F:zinc ion binding"/>
    <property type="evidence" value="ECO:0007669"/>
    <property type="project" value="InterPro"/>
</dbReference>
<gene>
    <name evidence="5" type="ORF">WJX73_010893</name>
</gene>
<feature type="compositionally biased region" description="Low complexity" evidence="3">
    <location>
        <begin position="63"/>
        <end position="74"/>
    </location>
</feature>
<keyword evidence="6" id="KW-1185">Reference proteome</keyword>
<feature type="region of interest" description="Disordered" evidence="3">
    <location>
        <begin position="51"/>
        <end position="91"/>
    </location>
</feature>
<evidence type="ECO:0000256" key="2">
    <source>
        <dbReference type="ARBA" id="ARBA00022801"/>
    </source>
</evidence>
<keyword evidence="1" id="KW-0479">Metal-binding</keyword>
<evidence type="ECO:0000256" key="3">
    <source>
        <dbReference type="SAM" id="MobiDB-lite"/>
    </source>
</evidence>
<evidence type="ECO:0000256" key="1">
    <source>
        <dbReference type="ARBA" id="ARBA00022723"/>
    </source>
</evidence>
<keyword evidence="2" id="KW-0378">Hydrolase</keyword>
<dbReference type="InterPro" id="IPR014905">
    <property type="entry name" value="HIRAN"/>
</dbReference>
<evidence type="ECO:0000313" key="6">
    <source>
        <dbReference type="Proteomes" id="UP001465755"/>
    </source>
</evidence>
<dbReference type="Pfam" id="PF08797">
    <property type="entry name" value="HIRAN"/>
    <property type="match status" value="1"/>
</dbReference>
<dbReference type="EMBL" id="JALJOQ010000049">
    <property type="protein sequence ID" value="KAK9804623.1"/>
    <property type="molecule type" value="Genomic_DNA"/>
</dbReference>
<dbReference type="GO" id="GO:0016818">
    <property type="term" value="F:hydrolase activity, acting on acid anhydrides, in phosphorus-containing anhydrides"/>
    <property type="evidence" value="ECO:0007669"/>
    <property type="project" value="InterPro"/>
</dbReference>
<accession>A0AAW1P9B0</accession>
<evidence type="ECO:0000313" key="5">
    <source>
        <dbReference type="EMBL" id="KAK9804623.1"/>
    </source>
</evidence>
<sequence>MQQTVFSSHICTQPRLPVYYARCNVLYSATKACRGLSRRCDQAKSQHHLVSRPLSSYPAGPHPSRISPRSSSQQTQAVSGPGVGLAASPLPVAPPSDSALPAIEARRSLEISHAREVYRAVGVSFGGRQEAVAALKVDEAIMLMREPTNPADPNAVQILRLDGLPLGYLPRQTTDRIPSWQELVFGTVESVGRGSEADSKWGFKLAIRPQMPTLAVDAIPSNLRPLVHLQQHLERDDWERIERDASRAGNFRCHITGGKGTSGDADVVHCHEVWAADEARKVLRLVCVLPIAPEVHAVKHVLTTQDKKWEEVGQWTLQAVNEWSMAEVWRYLDFVTRTAAARSAENWRLDLSWLESQGIQLPAALKAVSV</sequence>
<reference evidence="5 6" key="1">
    <citation type="journal article" date="2024" name="Nat. Commun.">
        <title>Phylogenomics reveals the evolutionary origins of lichenization in chlorophyte algae.</title>
        <authorList>
            <person name="Puginier C."/>
            <person name="Libourel C."/>
            <person name="Otte J."/>
            <person name="Skaloud P."/>
            <person name="Haon M."/>
            <person name="Grisel S."/>
            <person name="Petersen M."/>
            <person name="Berrin J.G."/>
            <person name="Delaux P.M."/>
            <person name="Dal Grande F."/>
            <person name="Keller J."/>
        </authorList>
    </citation>
    <scope>NUCLEOTIDE SEQUENCE [LARGE SCALE GENOMIC DNA]</scope>
    <source>
        <strain evidence="5 6">SAG 2036</strain>
    </source>
</reference>
<protein>
    <recommendedName>
        <fullName evidence="4">HIRAN domain-containing protein</fullName>
    </recommendedName>
</protein>
<organism evidence="5 6">
    <name type="scientific">Symbiochloris irregularis</name>
    <dbReference type="NCBI Taxonomy" id="706552"/>
    <lineage>
        <taxon>Eukaryota</taxon>
        <taxon>Viridiplantae</taxon>
        <taxon>Chlorophyta</taxon>
        <taxon>core chlorophytes</taxon>
        <taxon>Trebouxiophyceae</taxon>
        <taxon>Trebouxiales</taxon>
        <taxon>Trebouxiaceae</taxon>
        <taxon>Symbiochloris</taxon>
    </lineage>
</organism>
<comment type="caution">
    <text evidence="5">The sequence shown here is derived from an EMBL/GenBank/DDBJ whole genome shotgun (WGS) entry which is preliminary data.</text>
</comment>
<dbReference type="AlphaFoldDB" id="A0AAW1P9B0"/>